<dbReference type="SMART" id="SM00418">
    <property type="entry name" value="HTH_ARSR"/>
    <property type="match status" value="1"/>
</dbReference>
<dbReference type="InterPro" id="IPR036390">
    <property type="entry name" value="WH_DNA-bd_sf"/>
</dbReference>
<feature type="domain" description="HTH arsR-type" evidence="1">
    <location>
        <begin position="1"/>
        <end position="91"/>
    </location>
</feature>
<dbReference type="Proteomes" id="UP000623958">
    <property type="component" value="Unassembled WGS sequence"/>
</dbReference>
<dbReference type="InterPro" id="IPR036388">
    <property type="entry name" value="WH-like_DNA-bd_sf"/>
</dbReference>
<sequence>MEGILHVLADPVRVAIYAGLAASEKGTSCSAFLQLDDREIPKSTLSQHFRALREAGLIRSERQGVEMRNTTRCAEINERFPGLLPAVMAAYQQQLADRMKAAKRKGGKARGG</sequence>
<dbReference type="RefSeq" id="WP_218569579.1">
    <property type="nucleotide sequence ID" value="NZ_BNBA01000001.1"/>
</dbReference>
<keyword evidence="3" id="KW-1185">Reference proteome</keyword>
<protein>
    <submittedName>
        <fullName evidence="2">Transcriptional regulator</fullName>
    </submittedName>
</protein>
<organism evidence="2 3">
    <name type="scientific">Xanthomonas boreopolis</name>
    <dbReference type="NCBI Taxonomy" id="86183"/>
    <lineage>
        <taxon>Bacteria</taxon>
        <taxon>Pseudomonadati</taxon>
        <taxon>Pseudomonadota</taxon>
        <taxon>Gammaproteobacteria</taxon>
        <taxon>Lysobacterales</taxon>
        <taxon>Lysobacteraceae</taxon>
        <taxon>Xanthomonas</taxon>
    </lineage>
</organism>
<dbReference type="InterPro" id="IPR001845">
    <property type="entry name" value="HTH_ArsR_DNA-bd_dom"/>
</dbReference>
<dbReference type="SUPFAM" id="SSF46785">
    <property type="entry name" value="Winged helix' DNA-binding domain"/>
    <property type="match status" value="1"/>
</dbReference>
<reference evidence="2" key="1">
    <citation type="journal article" date="2014" name="Int. J. Syst. Evol. Microbiol.">
        <title>Complete genome sequence of Corynebacterium casei LMG S-19264T (=DSM 44701T), isolated from a smear-ripened cheese.</title>
        <authorList>
            <consortium name="US DOE Joint Genome Institute (JGI-PGF)"/>
            <person name="Walter F."/>
            <person name="Albersmeier A."/>
            <person name="Kalinowski J."/>
            <person name="Ruckert C."/>
        </authorList>
    </citation>
    <scope>NUCLEOTIDE SEQUENCE</scope>
    <source>
        <strain evidence="2">JCM 13306</strain>
    </source>
</reference>
<dbReference type="Gene3D" id="1.10.10.10">
    <property type="entry name" value="Winged helix-like DNA-binding domain superfamily/Winged helix DNA-binding domain"/>
    <property type="match status" value="1"/>
</dbReference>
<comment type="caution">
    <text evidence="2">The sequence shown here is derived from an EMBL/GenBank/DDBJ whole genome shotgun (WGS) entry which is preliminary data.</text>
</comment>
<accession>A0A919KGH4</accession>
<dbReference type="EMBL" id="BNBA01000001">
    <property type="protein sequence ID" value="GHH46580.1"/>
    <property type="molecule type" value="Genomic_DNA"/>
</dbReference>
<gene>
    <name evidence="2" type="ORF">GCM10009090_01880</name>
</gene>
<dbReference type="CDD" id="cd00090">
    <property type="entry name" value="HTH_ARSR"/>
    <property type="match status" value="1"/>
</dbReference>
<dbReference type="GO" id="GO:0003700">
    <property type="term" value="F:DNA-binding transcription factor activity"/>
    <property type="evidence" value="ECO:0007669"/>
    <property type="project" value="InterPro"/>
</dbReference>
<evidence type="ECO:0000313" key="3">
    <source>
        <dbReference type="Proteomes" id="UP000623958"/>
    </source>
</evidence>
<dbReference type="PROSITE" id="PS50987">
    <property type="entry name" value="HTH_ARSR_2"/>
    <property type="match status" value="1"/>
</dbReference>
<dbReference type="AlphaFoldDB" id="A0A919KGH4"/>
<evidence type="ECO:0000259" key="1">
    <source>
        <dbReference type="PROSITE" id="PS50987"/>
    </source>
</evidence>
<proteinExistence type="predicted"/>
<evidence type="ECO:0000313" key="2">
    <source>
        <dbReference type="EMBL" id="GHH46580.1"/>
    </source>
</evidence>
<name>A0A919KGH4_9XANT</name>
<reference evidence="2" key="2">
    <citation type="submission" date="2020-09" db="EMBL/GenBank/DDBJ databases">
        <authorList>
            <person name="Sun Q."/>
            <person name="Ohkuma M."/>
        </authorList>
    </citation>
    <scope>NUCLEOTIDE SEQUENCE</scope>
    <source>
        <strain evidence="2">JCM 13306</strain>
    </source>
</reference>
<dbReference type="Pfam" id="PF12840">
    <property type="entry name" value="HTH_20"/>
    <property type="match status" value="1"/>
</dbReference>
<dbReference type="InterPro" id="IPR011991">
    <property type="entry name" value="ArsR-like_HTH"/>
</dbReference>